<reference evidence="8" key="1">
    <citation type="submission" date="2020-11" db="EMBL/GenBank/DDBJ databases">
        <authorList>
            <consortium name="DOE Joint Genome Institute"/>
            <person name="Ahrendt S."/>
            <person name="Riley R."/>
            <person name="Andreopoulos W."/>
            <person name="LaButti K."/>
            <person name="Pangilinan J."/>
            <person name="Ruiz-duenas F.J."/>
            <person name="Barrasa J.M."/>
            <person name="Sanchez-Garcia M."/>
            <person name="Camarero S."/>
            <person name="Miyauchi S."/>
            <person name="Serrano A."/>
            <person name="Linde D."/>
            <person name="Babiker R."/>
            <person name="Drula E."/>
            <person name="Ayuso-Fernandez I."/>
            <person name="Pacheco R."/>
            <person name="Padilla G."/>
            <person name="Ferreira P."/>
            <person name="Barriuso J."/>
            <person name="Kellner H."/>
            <person name="Castanera R."/>
            <person name="Alfaro M."/>
            <person name="Ramirez L."/>
            <person name="Pisabarro A.G."/>
            <person name="Kuo A."/>
            <person name="Tritt A."/>
            <person name="Lipzen A."/>
            <person name="He G."/>
            <person name="Yan M."/>
            <person name="Ng V."/>
            <person name="Cullen D."/>
            <person name="Martin F."/>
            <person name="Rosso M.-N."/>
            <person name="Henrissat B."/>
            <person name="Hibbett D."/>
            <person name="Martinez A.T."/>
            <person name="Grigoriev I.V."/>
        </authorList>
    </citation>
    <scope>NUCLEOTIDE SEQUENCE</scope>
    <source>
        <strain evidence="8">AH 44721</strain>
    </source>
</reference>
<dbReference type="Gene3D" id="3.90.70.10">
    <property type="entry name" value="Cysteine proteinases"/>
    <property type="match status" value="1"/>
</dbReference>
<feature type="compositionally biased region" description="Polar residues" evidence="6">
    <location>
        <begin position="687"/>
        <end position="711"/>
    </location>
</feature>
<evidence type="ECO:0000313" key="9">
    <source>
        <dbReference type="Proteomes" id="UP000724874"/>
    </source>
</evidence>
<organism evidence="8 9">
    <name type="scientific">Gymnopilus junonius</name>
    <name type="common">Spectacular rustgill mushroom</name>
    <name type="synonym">Gymnopilus spectabilis subsp. junonius</name>
    <dbReference type="NCBI Taxonomy" id="109634"/>
    <lineage>
        <taxon>Eukaryota</taxon>
        <taxon>Fungi</taxon>
        <taxon>Dikarya</taxon>
        <taxon>Basidiomycota</taxon>
        <taxon>Agaricomycotina</taxon>
        <taxon>Agaricomycetes</taxon>
        <taxon>Agaricomycetidae</taxon>
        <taxon>Agaricales</taxon>
        <taxon>Agaricineae</taxon>
        <taxon>Hymenogastraceae</taxon>
        <taxon>Gymnopilus</taxon>
    </lineage>
</organism>
<evidence type="ECO:0000256" key="5">
    <source>
        <dbReference type="RuleBase" id="RU366025"/>
    </source>
</evidence>
<sequence>MARSKWISFGAQQQLDRVRAKAVAANPMALPLPSSADAKKFGLENFGNTCYANSVLQALYFCTPFRDLLLQDVDIVPPLDSSPVISSTPNKPSSPLAPLRRKPERKASTSGHVTEPSSLTSPQSSPYPIPSSPPTLFSALQSLFLNISTNPGDKGTVSPRAFIDKLKELNDIFRSTMHQDAHEFLNYLLNKIVEEIEEERKQAPHVIDGEDLSTSIATLGSKTPPTVLTNDSSNSGCQTHNPTFVHKLFEGVLTSETRCLTCETVSSRDESFLDLSIDIEQNSSVTACLRQFSASEMLCQRNKFFCDSCCDLQEAEKRMKIKRLPNVLALHLKRFKYQEDVARYIKLAYRVAFPFELRLFNTVDDIDDADRLYNLFAIVVHIGNGPHHGHYISIIKTVGTWLVFDDDNVYPIPESDIPKYFGESNSGSAYVLYYQAVDIDPVALGLRAPETFSNTVPPTEASPALLYQQTPILPPGLNTVSIADGDGGFTQLPPPANMIPLPETFLDKPSSPVTIAIPHANNVLPSTSDVTSSPKTPTAGIGSKLLGTIRRTPSISTSKGTFASNGTLSMNSSDIRRSLAERSPRASTSTPTFIGSLNSSLLEPPPPVPPLPPNNTHYSQSPITPTSIPQVHEPDKEKVKEKSKGWFKRKSLRVTEKSRQESSATQEVPSSPIHREELQPSHLSWFKPSSSTISPRPQRLPSENGSASVPSDVTGLHPDSSKMNPGYVPVAKNDRDRDYRLNGKEDNHLAGSASSSPGSYSVLNNLHLSANVSVSDSTTRPSTSSTNSGLSPQPHLEIPPTRKSSLVPSSTERSHTSFESKRSSDLRAMSPSTFSPITPISPSASNHFSQNPSRSSPTPKTYSHHRSNMSNGTNFMNESDNLPKGKMRSTDSDFVATAQGTSMGPTLPRTAPPVSLAASVGTNNSSGSANSASSGFKRATRKLSLTAPMLGFGKRDKDRDKEREEKTREREKDRLSPNTSSRF</sequence>
<dbReference type="PANTHER" id="PTHR24006">
    <property type="entry name" value="UBIQUITIN CARBOXYL-TERMINAL HYDROLASE"/>
    <property type="match status" value="1"/>
</dbReference>
<dbReference type="InterPro" id="IPR028889">
    <property type="entry name" value="USP"/>
</dbReference>
<feature type="compositionally biased region" description="Basic and acidic residues" evidence="6">
    <location>
        <begin position="632"/>
        <end position="644"/>
    </location>
</feature>
<feature type="domain" description="USP" evidence="7">
    <location>
        <begin position="41"/>
        <end position="437"/>
    </location>
</feature>
<keyword evidence="4 5" id="KW-0378">Hydrolase</keyword>
<feature type="region of interest" description="Disordered" evidence="6">
    <location>
        <begin position="80"/>
        <end position="132"/>
    </location>
</feature>
<feature type="compositionally biased region" description="Polar residues" evidence="6">
    <location>
        <begin position="802"/>
        <end position="811"/>
    </location>
</feature>
<feature type="compositionally biased region" description="Basic and acidic residues" evidence="6">
    <location>
        <begin position="574"/>
        <end position="584"/>
    </location>
</feature>
<feature type="compositionally biased region" description="Polar residues" evidence="6">
    <location>
        <begin position="83"/>
        <end position="93"/>
    </location>
</feature>
<feature type="compositionally biased region" description="Basic and acidic residues" evidence="6">
    <location>
        <begin position="812"/>
        <end position="825"/>
    </location>
</feature>
<dbReference type="GO" id="GO:0005829">
    <property type="term" value="C:cytosol"/>
    <property type="evidence" value="ECO:0007669"/>
    <property type="project" value="TreeGrafter"/>
</dbReference>
<dbReference type="InterPro" id="IPR050164">
    <property type="entry name" value="Peptidase_C19"/>
</dbReference>
<gene>
    <name evidence="8" type="ORF">CPB84DRAFT_1700845</name>
</gene>
<dbReference type="EMBL" id="JADNYJ010000002">
    <property type="protein sequence ID" value="KAF8913228.1"/>
    <property type="molecule type" value="Genomic_DNA"/>
</dbReference>
<evidence type="ECO:0000256" key="2">
    <source>
        <dbReference type="ARBA" id="ARBA00009085"/>
    </source>
</evidence>
<dbReference type="GO" id="GO:0016579">
    <property type="term" value="P:protein deubiquitination"/>
    <property type="evidence" value="ECO:0007669"/>
    <property type="project" value="InterPro"/>
</dbReference>
<feature type="compositionally biased region" description="Pro residues" evidence="6">
    <location>
        <begin position="603"/>
        <end position="613"/>
    </location>
</feature>
<feature type="region of interest" description="Disordered" evidence="6">
    <location>
        <begin position="550"/>
        <end position="733"/>
    </location>
</feature>
<dbReference type="Proteomes" id="UP000724874">
    <property type="component" value="Unassembled WGS sequence"/>
</dbReference>
<feature type="compositionally biased region" description="Polar residues" evidence="6">
    <location>
        <begin position="616"/>
        <end position="629"/>
    </location>
</feature>
<feature type="region of interest" description="Disordered" evidence="6">
    <location>
        <begin position="773"/>
        <end position="983"/>
    </location>
</feature>
<comment type="catalytic activity">
    <reaction evidence="1 5">
        <text>Thiol-dependent hydrolysis of ester, thioester, amide, peptide and isopeptide bonds formed by the C-terminal Gly of ubiquitin (a 76-residue protein attached to proteins as an intracellular targeting signal).</text>
        <dbReference type="EC" id="3.4.19.12"/>
    </reaction>
</comment>
<dbReference type="EC" id="3.4.19.12" evidence="5"/>
<dbReference type="SUPFAM" id="SSF54001">
    <property type="entry name" value="Cysteine proteinases"/>
    <property type="match status" value="1"/>
</dbReference>
<protein>
    <recommendedName>
        <fullName evidence="5">Ubiquitin carboxyl-terminal hydrolase</fullName>
        <ecNumber evidence="5">3.4.19.12</ecNumber>
    </recommendedName>
</protein>
<evidence type="ECO:0000259" key="7">
    <source>
        <dbReference type="PROSITE" id="PS50235"/>
    </source>
</evidence>
<evidence type="ECO:0000256" key="4">
    <source>
        <dbReference type="ARBA" id="ARBA00022801"/>
    </source>
</evidence>
<comment type="similarity">
    <text evidence="2 5">Belongs to the peptidase C19 family.</text>
</comment>
<dbReference type="InterPro" id="IPR018200">
    <property type="entry name" value="USP_CS"/>
</dbReference>
<feature type="compositionally biased region" description="Polar residues" evidence="6">
    <location>
        <begin position="585"/>
        <end position="595"/>
    </location>
</feature>
<keyword evidence="5" id="KW-0788">Thiol protease</keyword>
<dbReference type="GO" id="GO:0005634">
    <property type="term" value="C:nucleus"/>
    <property type="evidence" value="ECO:0007669"/>
    <property type="project" value="TreeGrafter"/>
</dbReference>
<proteinExistence type="inferred from homology"/>
<feature type="compositionally biased region" description="Basic and acidic residues" evidence="6">
    <location>
        <begin position="738"/>
        <end position="748"/>
    </location>
</feature>
<feature type="compositionally biased region" description="Polar residues" evidence="6">
    <location>
        <begin position="846"/>
        <end position="861"/>
    </location>
</feature>
<feature type="compositionally biased region" description="Low complexity" evidence="6">
    <location>
        <begin position="830"/>
        <end position="845"/>
    </location>
</feature>
<dbReference type="PROSITE" id="PS50235">
    <property type="entry name" value="USP_3"/>
    <property type="match status" value="1"/>
</dbReference>
<evidence type="ECO:0000256" key="6">
    <source>
        <dbReference type="SAM" id="MobiDB-lite"/>
    </source>
</evidence>
<feature type="compositionally biased region" description="Polar residues" evidence="6">
    <location>
        <begin position="868"/>
        <end position="880"/>
    </location>
</feature>
<dbReference type="GO" id="GO:0006508">
    <property type="term" value="P:proteolysis"/>
    <property type="evidence" value="ECO:0007669"/>
    <property type="project" value="UniProtKB-KW"/>
</dbReference>
<feature type="region of interest" description="Disordered" evidence="6">
    <location>
        <begin position="738"/>
        <end position="757"/>
    </location>
</feature>
<evidence type="ECO:0000313" key="8">
    <source>
        <dbReference type="EMBL" id="KAF8913228.1"/>
    </source>
</evidence>
<accession>A0A9P5TVG7</accession>
<feature type="compositionally biased region" description="Polar residues" evidence="6">
    <location>
        <begin position="108"/>
        <end position="120"/>
    </location>
</feature>
<dbReference type="Pfam" id="PF00443">
    <property type="entry name" value="UCH"/>
    <property type="match status" value="1"/>
</dbReference>
<evidence type="ECO:0000256" key="3">
    <source>
        <dbReference type="ARBA" id="ARBA00022670"/>
    </source>
</evidence>
<dbReference type="GO" id="GO:0004843">
    <property type="term" value="F:cysteine-type deubiquitinase activity"/>
    <property type="evidence" value="ECO:0007669"/>
    <property type="project" value="UniProtKB-UniRule"/>
</dbReference>
<feature type="compositionally biased region" description="Basic and acidic residues" evidence="6">
    <location>
        <begin position="953"/>
        <end position="975"/>
    </location>
</feature>
<dbReference type="InterPro" id="IPR001394">
    <property type="entry name" value="Peptidase_C19_UCH"/>
</dbReference>
<comment type="caution">
    <text evidence="8">The sequence shown here is derived from an EMBL/GenBank/DDBJ whole genome shotgun (WGS) entry which is preliminary data.</text>
</comment>
<evidence type="ECO:0000256" key="1">
    <source>
        <dbReference type="ARBA" id="ARBA00000707"/>
    </source>
</evidence>
<keyword evidence="9" id="KW-1185">Reference proteome</keyword>
<dbReference type="OrthoDB" id="27652at2759"/>
<feature type="compositionally biased region" description="Low complexity" evidence="6">
    <location>
        <begin position="773"/>
        <end position="788"/>
    </location>
</feature>
<feature type="compositionally biased region" description="Low complexity" evidence="6">
    <location>
        <begin position="917"/>
        <end position="935"/>
    </location>
</feature>
<name>A0A9P5TVG7_GYMJU</name>
<keyword evidence="3 5" id="KW-0645">Protease</keyword>
<keyword evidence="5" id="KW-0833">Ubl conjugation pathway</keyword>
<dbReference type="InterPro" id="IPR038765">
    <property type="entry name" value="Papain-like_cys_pep_sf"/>
</dbReference>
<dbReference type="PROSITE" id="PS00972">
    <property type="entry name" value="USP_1"/>
    <property type="match status" value="1"/>
</dbReference>
<feature type="compositionally biased region" description="Polar residues" evidence="6">
    <location>
        <begin position="551"/>
        <end position="573"/>
    </location>
</feature>
<dbReference type="PANTHER" id="PTHR24006:SF733">
    <property type="entry name" value="RE52890P"/>
    <property type="match status" value="1"/>
</dbReference>
<dbReference type="CDD" id="cd02663">
    <property type="entry name" value="Peptidase_C19G"/>
    <property type="match status" value="1"/>
</dbReference>
<dbReference type="AlphaFoldDB" id="A0A9P5TVG7"/>
<dbReference type="PROSITE" id="PS00973">
    <property type="entry name" value="USP_2"/>
    <property type="match status" value="1"/>
</dbReference>